<sequence length="420" mass="46548">MPMSGTFHQRLIPQLREIALEFGTPFHIYDETGIRETCRQFRSVAKAIPFKQYFAVKALPNPYILAILQEEGMGFDCASVPEIELALLAGARGHDIFFTSNNTRPDEFEAAVRAGAVVNLDDICFLDTLRPFPERVCFRMAAGALDQKCTFMGAAENSKFGVPHSELVQAFRRAKDLGAKRFGLHAMLCSNQRLAERVLDVAELVITHALHVAESADVALDFVNIGGGIGIPYRPDEEAFNFPFFSDGLAKLHGKHFADTTQLYTECGRYVTGPHGVLVTAVNTVMHKFRTFIGVDAGMSALMRPALYPDAYHHITAPFVERPPVTADIVGSLCENNDKFATGRLLPEPQRGDLIVIHDTGAHGAAMGFNYNGRLRPKELLLQQNGTVKLIREAETTRHYLSTIPDFDRFSASLAEEKNY</sequence>
<dbReference type="InterPro" id="IPR000183">
    <property type="entry name" value="Orn/DAP/Arg_de-COase"/>
</dbReference>
<comment type="similarity">
    <text evidence="5">Belongs to the Orn/Lys/Arg decarboxylase class-II family.</text>
</comment>
<dbReference type="InterPro" id="IPR029066">
    <property type="entry name" value="PLP-binding_barrel"/>
</dbReference>
<dbReference type="Pfam" id="PF00278">
    <property type="entry name" value="Orn_DAP_Arg_deC"/>
    <property type="match status" value="1"/>
</dbReference>
<feature type="domain" description="Orn/DAP/Arg decarboxylase 2 C-terminal" evidence="6">
    <location>
        <begin position="274"/>
        <end position="361"/>
    </location>
</feature>
<dbReference type="Gene3D" id="2.40.37.10">
    <property type="entry name" value="Lyase, Ornithine Decarboxylase, Chain A, domain 1"/>
    <property type="match status" value="1"/>
</dbReference>
<dbReference type="PANTHER" id="PTHR43727">
    <property type="entry name" value="DIAMINOPIMELATE DECARBOXYLASE"/>
    <property type="match status" value="1"/>
</dbReference>
<keyword evidence="2" id="KW-0210">Decarboxylase</keyword>
<dbReference type="InterPro" id="IPR022643">
    <property type="entry name" value="De-COase2_C"/>
</dbReference>
<dbReference type="InterPro" id="IPR022653">
    <property type="entry name" value="De-COase2_pyr-phos_BS"/>
</dbReference>
<name>A0ABS6VF72_9GAMM</name>
<accession>A0ABS6VF72</accession>
<dbReference type="Pfam" id="PF02784">
    <property type="entry name" value="Orn_Arg_deC_N"/>
    <property type="match status" value="1"/>
</dbReference>
<dbReference type="CDD" id="cd06828">
    <property type="entry name" value="PLPDE_III_DapDC"/>
    <property type="match status" value="1"/>
</dbReference>
<dbReference type="InterPro" id="IPR002986">
    <property type="entry name" value="DAP_deCOOHase_LysA"/>
</dbReference>
<comment type="caution">
    <text evidence="8">The sequence shown here is derived from an EMBL/GenBank/DDBJ whole genome shotgun (WGS) entry which is preliminary data.</text>
</comment>
<proteinExistence type="inferred from homology"/>
<dbReference type="PROSITE" id="PS00878">
    <property type="entry name" value="ODR_DC_2_1"/>
    <property type="match status" value="1"/>
</dbReference>
<dbReference type="Proteomes" id="UP001197236">
    <property type="component" value="Unassembled WGS sequence"/>
</dbReference>
<reference evidence="8 9" key="1">
    <citation type="submission" date="2021-07" db="EMBL/GenBank/DDBJ databases">
        <title>A novel phosphonate cluster across the Pantoea species complex is important for pathogenicity in onion.</title>
        <authorList>
            <person name="Zhao M."/>
            <person name="Stice S."/>
            <person name="Shin G.Y."/>
            <person name="Coutinho T."/>
            <person name="Gitaitis R."/>
            <person name="Kvitko B."/>
            <person name="Dutta B."/>
        </authorList>
    </citation>
    <scope>NUCLEOTIDE SEQUENCE [LARGE SCALE GENOMIC DNA]</scope>
    <source>
        <strain evidence="8 9">BD 382</strain>
    </source>
</reference>
<organism evidence="8 9">
    <name type="scientific">Pantoea allii</name>
    <dbReference type="NCBI Taxonomy" id="574096"/>
    <lineage>
        <taxon>Bacteria</taxon>
        <taxon>Pseudomonadati</taxon>
        <taxon>Pseudomonadota</taxon>
        <taxon>Gammaproteobacteria</taxon>
        <taxon>Enterobacterales</taxon>
        <taxon>Erwiniaceae</taxon>
        <taxon>Pantoea</taxon>
    </lineage>
</organism>
<dbReference type="SUPFAM" id="SSF51419">
    <property type="entry name" value="PLP-binding barrel"/>
    <property type="match status" value="1"/>
</dbReference>
<dbReference type="EMBL" id="JAHVXZ010000005">
    <property type="protein sequence ID" value="MBW1257790.1"/>
    <property type="molecule type" value="Genomic_DNA"/>
</dbReference>
<evidence type="ECO:0000256" key="2">
    <source>
        <dbReference type="ARBA" id="ARBA00022793"/>
    </source>
</evidence>
<dbReference type="RefSeq" id="WP_063877081.1">
    <property type="nucleotide sequence ID" value="NZ_CP193917.1"/>
</dbReference>
<dbReference type="PRINTS" id="PR01179">
    <property type="entry name" value="ODADCRBXLASE"/>
</dbReference>
<dbReference type="PRINTS" id="PR01181">
    <property type="entry name" value="DAPDCRBXLASE"/>
</dbReference>
<keyword evidence="9" id="KW-1185">Reference proteome</keyword>
<evidence type="ECO:0000256" key="1">
    <source>
        <dbReference type="ARBA" id="ARBA00001933"/>
    </source>
</evidence>
<evidence type="ECO:0000259" key="7">
    <source>
        <dbReference type="Pfam" id="PF02784"/>
    </source>
</evidence>
<evidence type="ECO:0000259" key="6">
    <source>
        <dbReference type="Pfam" id="PF00278"/>
    </source>
</evidence>
<keyword evidence="4" id="KW-0456">Lyase</keyword>
<evidence type="ECO:0000256" key="3">
    <source>
        <dbReference type="ARBA" id="ARBA00022898"/>
    </source>
</evidence>
<evidence type="ECO:0000256" key="5">
    <source>
        <dbReference type="RuleBase" id="RU003737"/>
    </source>
</evidence>
<evidence type="ECO:0000313" key="9">
    <source>
        <dbReference type="Proteomes" id="UP001197236"/>
    </source>
</evidence>
<dbReference type="PANTHER" id="PTHR43727:SF2">
    <property type="entry name" value="GROUP IV DECARBOXYLASE"/>
    <property type="match status" value="1"/>
</dbReference>
<feature type="domain" description="Orn/DAP/Arg decarboxylase 2 N-terminal" evidence="7">
    <location>
        <begin position="38"/>
        <end position="272"/>
    </location>
</feature>
<dbReference type="Gene3D" id="3.20.20.10">
    <property type="entry name" value="Alanine racemase"/>
    <property type="match status" value="1"/>
</dbReference>
<comment type="cofactor">
    <cofactor evidence="1">
        <name>pyridoxal 5'-phosphate</name>
        <dbReference type="ChEBI" id="CHEBI:597326"/>
    </cofactor>
</comment>
<protein>
    <submittedName>
        <fullName evidence="8">Diaminopimelate decarboxylase</fullName>
    </submittedName>
</protein>
<evidence type="ECO:0000256" key="4">
    <source>
        <dbReference type="ARBA" id="ARBA00023239"/>
    </source>
</evidence>
<dbReference type="SUPFAM" id="SSF50621">
    <property type="entry name" value="Alanine racemase C-terminal domain-like"/>
    <property type="match status" value="1"/>
</dbReference>
<dbReference type="InterPro" id="IPR009006">
    <property type="entry name" value="Ala_racemase/Decarboxylase_C"/>
</dbReference>
<keyword evidence="3" id="KW-0663">Pyridoxal phosphate</keyword>
<dbReference type="InterPro" id="IPR022644">
    <property type="entry name" value="De-COase2_N"/>
</dbReference>
<gene>
    <name evidence="8" type="ORF">KYI95_11410</name>
</gene>
<evidence type="ECO:0000313" key="8">
    <source>
        <dbReference type="EMBL" id="MBW1257790.1"/>
    </source>
</evidence>